<dbReference type="GO" id="GO:0050577">
    <property type="term" value="F:GDP-L-fucose synthase activity"/>
    <property type="evidence" value="ECO:0007669"/>
    <property type="project" value="UniProtKB-UniRule"/>
</dbReference>
<feature type="binding site" evidence="5">
    <location>
        <begin position="7"/>
        <end position="13"/>
    </location>
    <ligand>
        <name>NADP(+)</name>
        <dbReference type="ChEBI" id="CHEBI:58349"/>
    </ligand>
</feature>
<feature type="binding site" evidence="5">
    <location>
        <position position="206"/>
    </location>
    <ligand>
        <name>substrate</name>
    </ligand>
</feature>
<dbReference type="InterPro" id="IPR028614">
    <property type="entry name" value="GDP_fucose/colitose_synth"/>
</dbReference>
<feature type="binding site" evidence="5">
    <location>
        <position position="176"/>
    </location>
    <ligand>
        <name>NADP(+)</name>
        <dbReference type="ChEBI" id="CHEBI:58349"/>
    </ligand>
</feature>
<sequence length="312" mass="35160">MKILLTGSNGMVGKNILAIAPRYQHEFLAPTSSELNLLDAASVCQYVEKHKPDMVIHAAGIVGGIQANMAQPVKFLVENMQMGLNILIAANNTGVAKFLNLSSSCMYPRDAMNPLSEDLILKGELEPTNEGYALAKVTSSRLCEYICQENPERLYKTIIPCNLYGRFDKFDPNHSHMIPAVIRKIDEAKKNQQPEINIWGDGKARREFMYAEDLAEFIFYALDKFAEMPQNLNVGLGTDYTINEYYQAVADVVGYTGVFKHDLSKPVGMRQKLIDDAKLKEFGWGYKTSLKVGIEKTYAYYINEYLSEYCND</sequence>
<gene>
    <name evidence="5" type="primary">fcl</name>
    <name evidence="7" type="ORF">L9W94_13455</name>
</gene>
<dbReference type="AlphaFoldDB" id="A0A9X4IUD8"/>
<evidence type="ECO:0000256" key="5">
    <source>
        <dbReference type="HAMAP-Rule" id="MF_00956"/>
    </source>
</evidence>
<evidence type="ECO:0000256" key="1">
    <source>
        <dbReference type="ARBA" id="ARBA00005959"/>
    </source>
</evidence>
<feature type="binding site" evidence="5">
    <location>
        <position position="136"/>
    </location>
    <ligand>
        <name>NADP(+)</name>
        <dbReference type="ChEBI" id="CHEBI:58349"/>
    </ligand>
</feature>
<dbReference type="SUPFAM" id="SSF51735">
    <property type="entry name" value="NAD(P)-binding Rossmann-fold domains"/>
    <property type="match status" value="1"/>
</dbReference>
<comment type="catalytic activity">
    <reaction evidence="5">
        <text>GDP-beta-L-fucose + NADP(+) = GDP-4-dehydro-alpha-D-rhamnose + NADPH + H(+)</text>
        <dbReference type="Rhea" id="RHEA:18885"/>
        <dbReference type="ChEBI" id="CHEBI:15378"/>
        <dbReference type="ChEBI" id="CHEBI:57273"/>
        <dbReference type="ChEBI" id="CHEBI:57783"/>
        <dbReference type="ChEBI" id="CHEBI:57964"/>
        <dbReference type="ChEBI" id="CHEBI:58349"/>
        <dbReference type="EC" id="1.1.1.271"/>
    </reaction>
</comment>
<feature type="active site" description="Proton donor/acceptor" evidence="5">
    <location>
        <position position="132"/>
    </location>
</feature>
<comment type="caution">
    <text evidence="5">Lacks conserved residue(s) required for the propagation of feature annotation.</text>
</comment>
<keyword evidence="3 5" id="KW-0560">Oxidoreductase</keyword>
<dbReference type="Gene3D" id="3.40.50.720">
    <property type="entry name" value="NAD(P)-binding Rossmann-like Domain"/>
    <property type="match status" value="1"/>
</dbReference>
<evidence type="ECO:0000256" key="4">
    <source>
        <dbReference type="ARBA" id="ARBA00023235"/>
    </source>
</evidence>
<dbReference type="EMBL" id="JAKNBA010000024">
    <property type="protein sequence ID" value="MDE1243135.1"/>
    <property type="molecule type" value="Genomic_DNA"/>
</dbReference>
<keyword evidence="4 5" id="KW-0413">Isomerase</keyword>
<protein>
    <recommendedName>
        <fullName evidence="5">GDP-L-fucose synthase</fullName>
        <ecNumber evidence="5">1.1.1.271</ecNumber>
    </recommendedName>
    <alternativeName>
        <fullName evidence="5">GDP-4-keto-6-deoxy-D-mannose-3,5-epimerase-4-reductase</fullName>
    </alternativeName>
</protein>
<dbReference type="InterPro" id="IPR036291">
    <property type="entry name" value="NAD(P)-bd_dom_sf"/>
</dbReference>
<accession>A0A9X4IUD8</accession>
<dbReference type="RefSeq" id="WP_274683503.1">
    <property type="nucleotide sequence ID" value="NZ_JAKNBA010000024.1"/>
</dbReference>
<evidence type="ECO:0000259" key="6">
    <source>
        <dbReference type="Pfam" id="PF01370"/>
    </source>
</evidence>
<dbReference type="PANTHER" id="PTHR43238">
    <property type="entry name" value="GDP-L-FUCOSE SYNTHASE"/>
    <property type="match status" value="1"/>
</dbReference>
<feature type="site" description="Important for catalytic activity" evidence="5">
    <location>
        <position position="103"/>
    </location>
</feature>
<dbReference type="CDD" id="cd05239">
    <property type="entry name" value="GDP_FS_SDR_e"/>
    <property type="match status" value="1"/>
</dbReference>
<dbReference type="Gene3D" id="3.90.25.10">
    <property type="entry name" value="UDP-galactose 4-epimerase, domain 1"/>
    <property type="match status" value="1"/>
</dbReference>
<dbReference type="PANTHER" id="PTHR43238:SF1">
    <property type="entry name" value="GDP-L-FUCOSE SYNTHASE"/>
    <property type="match status" value="1"/>
</dbReference>
<feature type="binding site" evidence="5">
    <location>
        <position position="184"/>
    </location>
    <ligand>
        <name>substrate</name>
    </ligand>
</feature>
<dbReference type="GO" id="GO:0016853">
    <property type="term" value="F:isomerase activity"/>
    <property type="evidence" value="ECO:0007669"/>
    <property type="project" value="UniProtKB-KW"/>
</dbReference>
<feature type="binding site" evidence="5">
    <location>
        <begin position="160"/>
        <end position="163"/>
    </location>
    <ligand>
        <name>NADP(+)</name>
        <dbReference type="ChEBI" id="CHEBI:58349"/>
    </ligand>
</feature>
<keyword evidence="5" id="KW-0511">Multifunctional enzyme</keyword>
<evidence type="ECO:0000256" key="2">
    <source>
        <dbReference type="ARBA" id="ARBA00022857"/>
    </source>
</evidence>
<dbReference type="HAMAP" id="MF_00956">
    <property type="entry name" value="GDP_fucose_synth"/>
    <property type="match status" value="1"/>
</dbReference>
<dbReference type="InterPro" id="IPR001509">
    <property type="entry name" value="Epimerase_deHydtase"/>
</dbReference>
<keyword evidence="2 5" id="KW-0521">NADP</keyword>
<feature type="binding site" evidence="5">
    <location>
        <position position="199"/>
    </location>
    <ligand>
        <name>substrate</name>
    </ligand>
</feature>
<proteinExistence type="inferred from homology"/>
<name>A0A9X4IUD8_9VIBR</name>
<organism evidence="7 8">
    <name type="scientific">Vibrio aestuarianus</name>
    <dbReference type="NCBI Taxonomy" id="28171"/>
    <lineage>
        <taxon>Bacteria</taxon>
        <taxon>Pseudomonadati</taxon>
        <taxon>Pseudomonadota</taxon>
        <taxon>Gammaproteobacteria</taxon>
        <taxon>Vibrionales</taxon>
        <taxon>Vibrionaceae</taxon>
        <taxon>Vibrio</taxon>
    </lineage>
</organism>
<evidence type="ECO:0000313" key="8">
    <source>
        <dbReference type="Proteomes" id="UP001140979"/>
    </source>
</evidence>
<dbReference type="GO" id="GO:0042351">
    <property type="term" value="P:'de novo' GDP-L-fucose biosynthetic process"/>
    <property type="evidence" value="ECO:0007669"/>
    <property type="project" value="UniProtKB-UniRule"/>
</dbReference>
<comment type="pathway">
    <text evidence="5">Nucleotide-sugar biosynthesis; GDP-L-fucose biosynthesis via de novo pathway; GDP-L-fucose from GDP-alpha-D-mannose: step 2/2.</text>
</comment>
<comment type="similarity">
    <text evidence="1 5">Belongs to the NAD(P)-dependent epimerase/dehydratase family. Fucose synthase subfamily.</text>
</comment>
<dbReference type="GO" id="GO:0070401">
    <property type="term" value="F:NADP+ binding"/>
    <property type="evidence" value="ECO:0007669"/>
    <property type="project" value="UniProtKB-UniRule"/>
</dbReference>
<dbReference type="EC" id="1.1.1.271" evidence="5"/>
<evidence type="ECO:0000256" key="3">
    <source>
        <dbReference type="ARBA" id="ARBA00023002"/>
    </source>
</evidence>
<feature type="site" description="Important for catalytic activity" evidence="5">
    <location>
        <position position="105"/>
    </location>
</feature>
<evidence type="ECO:0000313" key="7">
    <source>
        <dbReference type="EMBL" id="MDE1243135.1"/>
    </source>
</evidence>
<dbReference type="Proteomes" id="UP001140979">
    <property type="component" value="Unassembled WGS sequence"/>
</dbReference>
<dbReference type="Pfam" id="PF01370">
    <property type="entry name" value="Epimerase"/>
    <property type="match status" value="1"/>
</dbReference>
<feature type="domain" description="NAD-dependent epimerase/dehydratase" evidence="6">
    <location>
        <begin position="3"/>
        <end position="235"/>
    </location>
</feature>
<reference evidence="7" key="1">
    <citation type="submission" date="2022-02" db="EMBL/GenBank/DDBJ databases">
        <title>Emergence and expansion in Europe of a Vibrio aestuarianus clonal complex pathogenic for oysters.</title>
        <authorList>
            <person name="Mesnil A."/>
            <person name="Travers M.-A."/>
        </authorList>
    </citation>
    <scope>NUCLEOTIDE SEQUENCE</scope>
    <source>
        <strain evidence="7">19_064_11T1</strain>
    </source>
</reference>
<comment type="function">
    <text evidence="5">Catalyzes the two-step NADP-dependent conversion of GDP-4-dehydro-6-deoxy-D-mannose to GDP-fucose, involving an epimerase and a reductase reaction.</text>
</comment>
<comment type="caution">
    <text evidence="7">The sequence shown here is derived from an EMBL/GenBank/DDBJ whole genome shotgun (WGS) entry which is preliminary data.</text>
</comment>